<dbReference type="AlphaFoldDB" id="A0A2T9JRV4"/>
<dbReference type="InterPro" id="IPR007037">
    <property type="entry name" value="SIP_rossman_dom"/>
</dbReference>
<dbReference type="InterPro" id="IPR017938">
    <property type="entry name" value="Riboflavin_synthase-like_b-brl"/>
</dbReference>
<accession>A0A2T9JRV4</accession>
<dbReference type="Proteomes" id="UP000245073">
    <property type="component" value="Unassembled WGS sequence"/>
</dbReference>
<dbReference type="Pfam" id="PF04954">
    <property type="entry name" value="SIP"/>
    <property type="match status" value="1"/>
</dbReference>
<organism evidence="3 4">
    <name type="scientific">Caulobacter endophyticus</name>
    <dbReference type="NCBI Taxonomy" id="2172652"/>
    <lineage>
        <taxon>Bacteria</taxon>
        <taxon>Pseudomonadati</taxon>
        <taxon>Pseudomonadota</taxon>
        <taxon>Alphaproteobacteria</taxon>
        <taxon>Caulobacterales</taxon>
        <taxon>Caulobacteraceae</taxon>
        <taxon>Caulobacter</taxon>
    </lineage>
</organism>
<comment type="caution">
    <text evidence="3">The sequence shown here is derived from an EMBL/GenBank/DDBJ whole genome shotgun (WGS) entry which is preliminary data.</text>
</comment>
<dbReference type="PANTHER" id="PTHR30157">
    <property type="entry name" value="FERRIC REDUCTASE, NADPH-DEPENDENT"/>
    <property type="match status" value="1"/>
</dbReference>
<dbReference type="InterPro" id="IPR013113">
    <property type="entry name" value="SIP_FAD-bd"/>
</dbReference>
<evidence type="ECO:0000313" key="3">
    <source>
        <dbReference type="EMBL" id="PVM86424.1"/>
    </source>
</evidence>
<dbReference type="Gene3D" id="2.40.30.10">
    <property type="entry name" value="Translation factors"/>
    <property type="match status" value="1"/>
</dbReference>
<dbReference type="SUPFAM" id="SSF63380">
    <property type="entry name" value="Riboflavin synthase domain-like"/>
    <property type="match status" value="1"/>
</dbReference>
<dbReference type="InterPro" id="IPR039261">
    <property type="entry name" value="FNR_nucleotide-bd"/>
</dbReference>
<dbReference type="EMBL" id="QDKQ01000056">
    <property type="protein sequence ID" value="PVM86424.1"/>
    <property type="molecule type" value="Genomic_DNA"/>
</dbReference>
<dbReference type="Gene3D" id="3.40.50.80">
    <property type="entry name" value="Nucleotide-binding domain of ferredoxin-NADP reductase (FNR) module"/>
    <property type="match status" value="1"/>
</dbReference>
<reference evidence="3 4" key="1">
    <citation type="submission" date="2018-04" db="EMBL/GenBank/DDBJ databases">
        <title>The genome sequence of Caulobacter sp. 744.</title>
        <authorList>
            <person name="Gao J."/>
            <person name="Sun J."/>
        </authorList>
    </citation>
    <scope>NUCLEOTIDE SEQUENCE [LARGE SCALE GENOMIC DNA]</scope>
    <source>
        <strain evidence="3 4">774</strain>
    </source>
</reference>
<dbReference type="PROSITE" id="PS51384">
    <property type="entry name" value="FAD_FR"/>
    <property type="match status" value="1"/>
</dbReference>
<gene>
    <name evidence="3" type="ORF">DDF67_15655</name>
</gene>
<dbReference type="PANTHER" id="PTHR30157:SF0">
    <property type="entry name" value="NADPH-DEPENDENT FERRIC-CHELATE REDUCTASE"/>
    <property type="match status" value="1"/>
</dbReference>
<dbReference type="OrthoDB" id="9814826at2"/>
<evidence type="ECO:0000256" key="1">
    <source>
        <dbReference type="ARBA" id="ARBA00035644"/>
    </source>
</evidence>
<dbReference type="InterPro" id="IPR017927">
    <property type="entry name" value="FAD-bd_FR_type"/>
</dbReference>
<comment type="similarity">
    <text evidence="1">Belongs to the SIP oxidoreductase family.</text>
</comment>
<keyword evidence="4" id="KW-1185">Reference proteome</keyword>
<proteinExistence type="inferred from homology"/>
<dbReference type="GO" id="GO:0016491">
    <property type="term" value="F:oxidoreductase activity"/>
    <property type="evidence" value="ECO:0007669"/>
    <property type="project" value="InterPro"/>
</dbReference>
<evidence type="ECO:0000313" key="4">
    <source>
        <dbReference type="Proteomes" id="UP000245073"/>
    </source>
</evidence>
<name>A0A2T9JRV4_9CAUL</name>
<protein>
    <submittedName>
        <fullName evidence="3">Siderophore-interacting protein</fullName>
    </submittedName>
</protein>
<dbReference type="Pfam" id="PF08021">
    <property type="entry name" value="FAD_binding_9"/>
    <property type="match status" value="1"/>
</dbReference>
<dbReference type="InterPro" id="IPR039374">
    <property type="entry name" value="SIP_fam"/>
</dbReference>
<sequence length="244" mass="25898">MTISTRTEAPPGRLGRTLIRLMMRPAWIASCVPLGARFRLVTLEGAALKGAPWTPGQKIQVAMGSAFLARTYTPMDWDAGQGRTRILGYAHGEGPGSDWLRSLAPGAQCDVFGPRASLNAAHLAGPLVVFGDETSIGLAAALAAHDPARSLACIFEVSDLKEAEAVVERLGLSRAALFRKAADETHLDTIGEAFSSLAGAGASFMLTGRAAAIQKLRHELKRRAVAPRRILAKAYWAQGKTGLD</sequence>
<feature type="domain" description="FAD-binding FR-type" evidence="2">
    <location>
        <begin position="21"/>
        <end position="121"/>
    </location>
</feature>
<evidence type="ECO:0000259" key="2">
    <source>
        <dbReference type="PROSITE" id="PS51384"/>
    </source>
</evidence>
<dbReference type="RefSeq" id="WP_109101795.1">
    <property type="nucleotide sequence ID" value="NZ_QDKQ01000056.1"/>
</dbReference>